<proteinExistence type="predicted"/>
<evidence type="ECO:0000256" key="1">
    <source>
        <dbReference type="SAM" id="Phobius"/>
    </source>
</evidence>
<organism evidence="2 3">
    <name type="scientific">Caenorhabditis briggsae</name>
    <dbReference type="NCBI Taxonomy" id="6238"/>
    <lineage>
        <taxon>Eukaryota</taxon>
        <taxon>Metazoa</taxon>
        <taxon>Ecdysozoa</taxon>
        <taxon>Nematoda</taxon>
        <taxon>Chromadorea</taxon>
        <taxon>Rhabditida</taxon>
        <taxon>Rhabditina</taxon>
        <taxon>Rhabditomorpha</taxon>
        <taxon>Rhabditoidea</taxon>
        <taxon>Rhabditidae</taxon>
        <taxon>Peloderinae</taxon>
        <taxon>Caenorhabditis</taxon>
    </lineage>
</organism>
<dbReference type="AlphaFoldDB" id="A0AAE9AA01"/>
<gene>
    <name evidence="2" type="ORF">L3Y34_003279</name>
</gene>
<feature type="transmembrane region" description="Helical" evidence="1">
    <location>
        <begin position="165"/>
        <end position="185"/>
    </location>
</feature>
<keyword evidence="1" id="KW-0812">Transmembrane</keyword>
<dbReference type="OMA" id="EMYIRNL"/>
<feature type="transmembrane region" description="Helical" evidence="1">
    <location>
        <begin position="134"/>
        <end position="153"/>
    </location>
</feature>
<feature type="transmembrane region" description="Helical" evidence="1">
    <location>
        <begin position="20"/>
        <end position="40"/>
    </location>
</feature>
<evidence type="ECO:0000313" key="2">
    <source>
        <dbReference type="EMBL" id="ULT93672.1"/>
    </source>
</evidence>
<dbReference type="KEGG" id="cbr:CBG_22385"/>
<evidence type="ECO:0000313" key="3">
    <source>
        <dbReference type="Proteomes" id="UP000827892"/>
    </source>
</evidence>
<name>A0AAE9AA01_CAEBR</name>
<dbReference type="EMBL" id="CP090894">
    <property type="protein sequence ID" value="ULT93672.1"/>
    <property type="molecule type" value="Genomic_DNA"/>
</dbReference>
<keyword evidence="1" id="KW-0472">Membrane</keyword>
<sequence>MMIDICVPYEDFEYNAVGHYRGYFVIVEHILLIYLTVLYLRMRSNKTPTEMYIRNLLLITWPILPIRLIKSVFTAYFPMEASQSYFLCYLLRIETTLQYTFTLAHLLMLSYFARQVSKHRSVSFEVTGRMRNTLHFFNIFSLTSSIFLVNLQFSHGIVKIFSCIYALPSVFFLPFYLVQHLVALIKSTCKRFMRRKDGDENHFSYFWFYILQFLITVAHIYQFCAIQTFLIPAIFPQFAGDYLITFRYVTGVLSVRFMVSIIFATGPLLFIPPIRYQIFRPILKMKADRVAAAATNDVRSADQIQVTFVN</sequence>
<feature type="transmembrane region" description="Helical" evidence="1">
    <location>
        <begin position="206"/>
        <end position="235"/>
    </location>
</feature>
<keyword evidence="1" id="KW-1133">Transmembrane helix</keyword>
<feature type="transmembrane region" description="Helical" evidence="1">
    <location>
        <begin position="52"/>
        <end position="76"/>
    </location>
</feature>
<accession>A0AAE9AA01</accession>
<feature type="transmembrane region" description="Helical" evidence="1">
    <location>
        <begin position="255"/>
        <end position="276"/>
    </location>
</feature>
<dbReference type="Proteomes" id="UP000827892">
    <property type="component" value="Chromosome IV"/>
</dbReference>
<protein>
    <submittedName>
        <fullName evidence="2">Uncharacterized protein</fullName>
    </submittedName>
</protein>
<reference evidence="2 3" key="1">
    <citation type="submission" date="2022-05" db="EMBL/GenBank/DDBJ databases">
        <title>Chromosome-level reference genomes for two strains of Caenorhabditis briggsae: an improved platform for comparative genomics.</title>
        <authorList>
            <person name="Stevens L."/>
            <person name="Andersen E.C."/>
        </authorList>
    </citation>
    <scope>NUCLEOTIDE SEQUENCE [LARGE SCALE GENOMIC DNA]</scope>
    <source>
        <strain evidence="2">QX1410_ONT</strain>
        <tissue evidence="2">Whole-organism</tissue>
    </source>
</reference>
<feature type="transmembrane region" description="Helical" evidence="1">
    <location>
        <begin position="96"/>
        <end position="113"/>
    </location>
</feature>